<gene>
    <name evidence="1" type="ORF">H8L67_05090</name>
</gene>
<dbReference type="Pfam" id="PF11159">
    <property type="entry name" value="DUF2939"/>
    <property type="match status" value="1"/>
</dbReference>
<keyword evidence="2" id="KW-1185">Reference proteome</keyword>
<dbReference type="Proteomes" id="UP000824755">
    <property type="component" value="Chromosome"/>
</dbReference>
<reference evidence="1 2" key="1">
    <citation type="submission" date="2021-08" db="EMBL/GenBank/DDBJ databases">
        <title>Lysobacter sp. strain CJ11 Genome sequencing and assembly.</title>
        <authorList>
            <person name="Kim I."/>
        </authorList>
    </citation>
    <scope>NUCLEOTIDE SEQUENCE [LARGE SCALE GENOMIC DNA]</scope>
    <source>
        <strain evidence="1 2">CJ11</strain>
    </source>
</reference>
<evidence type="ECO:0000313" key="1">
    <source>
        <dbReference type="EMBL" id="QYR53848.1"/>
    </source>
</evidence>
<evidence type="ECO:0000313" key="2">
    <source>
        <dbReference type="Proteomes" id="UP000824755"/>
    </source>
</evidence>
<dbReference type="EMBL" id="CP080544">
    <property type="protein sequence ID" value="QYR53848.1"/>
    <property type="molecule type" value="Genomic_DNA"/>
</dbReference>
<name>A0ABX8WSN7_9GAMM</name>
<accession>A0ABX8WSN7</accession>
<protein>
    <submittedName>
        <fullName evidence="1">DUF2939 domain-containing protein</fullName>
    </submittedName>
</protein>
<proteinExistence type="predicted"/>
<dbReference type="InterPro" id="IPR021330">
    <property type="entry name" value="DUF2939"/>
</dbReference>
<organism evidence="1 2">
    <name type="scientific">Lysobacter soyae</name>
    <dbReference type="NCBI Taxonomy" id="2764185"/>
    <lineage>
        <taxon>Bacteria</taxon>
        <taxon>Pseudomonadati</taxon>
        <taxon>Pseudomonadota</taxon>
        <taxon>Gammaproteobacteria</taxon>
        <taxon>Lysobacterales</taxon>
        <taxon>Lysobacteraceae</taxon>
        <taxon>Lysobacter</taxon>
    </lineage>
</organism>
<dbReference type="RefSeq" id="WP_220380653.1">
    <property type="nucleotide sequence ID" value="NZ_CP080544.1"/>
</dbReference>
<sequence>MSTAQKSPQATHASLTIRLALALAALLLLLIAYVAAGPWIAMRGIQHAVETRDLASLPKYINFEKLRPNMKAQLEDVIAAQIANRGGLMGSAVAGAANVVAGSAAEGMVSPAGIAILLEGDALLKRARGDMKPGSGIASGGPKSLEAFKNAQTRFVSMSAFQATVEVGDQKVVDFLFEREGFKWRLVNIKLPHKKTP</sequence>